<proteinExistence type="inferred from homology"/>
<dbReference type="PANTHER" id="PTHR33048">
    <property type="entry name" value="PTH11-LIKE INTEGRAL MEMBRANE PROTEIN (AFU_ORTHOLOGUE AFUA_5G11245)"/>
    <property type="match status" value="1"/>
</dbReference>
<feature type="transmembrane region" description="Helical" evidence="6">
    <location>
        <begin position="46"/>
        <end position="66"/>
    </location>
</feature>
<organism evidence="8 9">
    <name type="scientific">Dactylonectria macrodidyma</name>
    <dbReference type="NCBI Taxonomy" id="307937"/>
    <lineage>
        <taxon>Eukaryota</taxon>
        <taxon>Fungi</taxon>
        <taxon>Dikarya</taxon>
        <taxon>Ascomycota</taxon>
        <taxon>Pezizomycotina</taxon>
        <taxon>Sordariomycetes</taxon>
        <taxon>Hypocreomycetidae</taxon>
        <taxon>Hypocreales</taxon>
        <taxon>Nectriaceae</taxon>
        <taxon>Dactylonectria</taxon>
    </lineage>
</organism>
<feature type="transmembrane region" description="Helical" evidence="6">
    <location>
        <begin position="207"/>
        <end position="229"/>
    </location>
</feature>
<feature type="transmembrane region" description="Helical" evidence="6">
    <location>
        <begin position="172"/>
        <end position="195"/>
    </location>
</feature>
<dbReference type="EMBL" id="JAGMUV010000002">
    <property type="protein sequence ID" value="KAH7169900.1"/>
    <property type="molecule type" value="Genomic_DNA"/>
</dbReference>
<keyword evidence="2 6" id="KW-0812">Transmembrane</keyword>
<feature type="transmembrane region" description="Helical" evidence="6">
    <location>
        <begin position="93"/>
        <end position="117"/>
    </location>
</feature>
<comment type="similarity">
    <text evidence="5">Belongs to the SAT4 family.</text>
</comment>
<keyword evidence="9" id="KW-1185">Reference proteome</keyword>
<protein>
    <recommendedName>
        <fullName evidence="7">Rhodopsin domain-containing protein</fullName>
    </recommendedName>
</protein>
<evidence type="ECO:0000313" key="9">
    <source>
        <dbReference type="Proteomes" id="UP000738349"/>
    </source>
</evidence>
<dbReference type="Pfam" id="PF20684">
    <property type="entry name" value="Fung_rhodopsin"/>
    <property type="match status" value="1"/>
</dbReference>
<evidence type="ECO:0000256" key="6">
    <source>
        <dbReference type="SAM" id="Phobius"/>
    </source>
</evidence>
<comment type="subcellular location">
    <subcellularLocation>
        <location evidence="1">Membrane</location>
        <topology evidence="1">Multi-pass membrane protein</topology>
    </subcellularLocation>
</comment>
<evidence type="ECO:0000256" key="1">
    <source>
        <dbReference type="ARBA" id="ARBA00004141"/>
    </source>
</evidence>
<keyword evidence="4 6" id="KW-0472">Membrane</keyword>
<evidence type="ECO:0000256" key="4">
    <source>
        <dbReference type="ARBA" id="ARBA00023136"/>
    </source>
</evidence>
<feature type="transmembrane region" description="Helical" evidence="6">
    <location>
        <begin position="16"/>
        <end position="34"/>
    </location>
</feature>
<dbReference type="PANTHER" id="PTHR33048:SF47">
    <property type="entry name" value="INTEGRAL MEMBRANE PROTEIN-RELATED"/>
    <property type="match status" value="1"/>
</dbReference>
<dbReference type="Proteomes" id="UP000738349">
    <property type="component" value="Unassembled WGS sequence"/>
</dbReference>
<sequence length="312" mass="35216">MTTHHPLVPNVNNGPTLVISCGILEGIMLILYAVRMYGRFHPARNLWWDDYAVSFAVALSVTAYALRVVATRYGIGRHNSFITQKGQIQAQKYIFIVSCLWYFGVAFMRISVAFLLLRFRNSQRPSWALVLYIVIVTQFVLAVAALVIQITMCRPTRAFWEPVEDFRCLPALFSQVWGYCHTGLGIFTDLLLSAMPITFVLRMNILLWNRIVICFLMAAGLWTAATAMVKTVHIAQFTAASGDTLWHMYFLTFWSQLEEVIGIIAACIPCIKARVEALLRSFGVISISSTVEAPLNTFPPNSIHYQTEMSIT</sequence>
<evidence type="ECO:0000259" key="7">
    <source>
        <dbReference type="Pfam" id="PF20684"/>
    </source>
</evidence>
<accession>A0A9P9FM61</accession>
<keyword evidence="3 6" id="KW-1133">Transmembrane helix</keyword>
<evidence type="ECO:0000256" key="2">
    <source>
        <dbReference type="ARBA" id="ARBA00022692"/>
    </source>
</evidence>
<evidence type="ECO:0000256" key="3">
    <source>
        <dbReference type="ARBA" id="ARBA00022989"/>
    </source>
</evidence>
<dbReference type="InterPro" id="IPR049326">
    <property type="entry name" value="Rhodopsin_dom_fungi"/>
</dbReference>
<dbReference type="AlphaFoldDB" id="A0A9P9FM61"/>
<dbReference type="GO" id="GO:0016020">
    <property type="term" value="C:membrane"/>
    <property type="evidence" value="ECO:0007669"/>
    <property type="project" value="UniProtKB-SubCell"/>
</dbReference>
<comment type="caution">
    <text evidence="8">The sequence shown here is derived from an EMBL/GenBank/DDBJ whole genome shotgun (WGS) entry which is preliminary data.</text>
</comment>
<feature type="transmembrane region" description="Helical" evidence="6">
    <location>
        <begin position="249"/>
        <end position="271"/>
    </location>
</feature>
<evidence type="ECO:0000313" key="8">
    <source>
        <dbReference type="EMBL" id="KAH7169900.1"/>
    </source>
</evidence>
<feature type="domain" description="Rhodopsin" evidence="7">
    <location>
        <begin position="34"/>
        <end position="273"/>
    </location>
</feature>
<feature type="transmembrane region" description="Helical" evidence="6">
    <location>
        <begin position="129"/>
        <end position="152"/>
    </location>
</feature>
<reference evidence="8" key="1">
    <citation type="journal article" date="2021" name="Nat. Commun.">
        <title>Genetic determinants of endophytism in the Arabidopsis root mycobiome.</title>
        <authorList>
            <person name="Mesny F."/>
            <person name="Miyauchi S."/>
            <person name="Thiergart T."/>
            <person name="Pickel B."/>
            <person name="Atanasova L."/>
            <person name="Karlsson M."/>
            <person name="Huettel B."/>
            <person name="Barry K.W."/>
            <person name="Haridas S."/>
            <person name="Chen C."/>
            <person name="Bauer D."/>
            <person name="Andreopoulos W."/>
            <person name="Pangilinan J."/>
            <person name="LaButti K."/>
            <person name="Riley R."/>
            <person name="Lipzen A."/>
            <person name="Clum A."/>
            <person name="Drula E."/>
            <person name="Henrissat B."/>
            <person name="Kohler A."/>
            <person name="Grigoriev I.V."/>
            <person name="Martin F.M."/>
            <person name="Hacquard S."/>
        </authorList>
    </citation>
    <scope>NUCLEOTIDE SEQUENCE</scope>
    <source>
        <strain evidence="8">MPI-CAGE-AT-0147</strain>
    </source>
</reference>
<dbReference type="InterPro" id="IPR052337">
    <property type="entry name" value="SAT4-like"/>
</dbReference>
<dbReference type="OrthoDB" id="5429740at2759"/>
<evidence type="ECO:0000256" key="5">
    <source>
        <dbReference type="ARBA" id="ARBA00038359"/>
    </source>
</evidence>
<name>A0A9P9FM61_9HYPO</name>
<gene>
    <name evidence="8" type="ORF">EDB81DRAFT_940887</name>
</gene>